<keyword evidence="11" id="KW-1185">Reference proteome</keyword>
<keyword evidence="2" id="KW-0815">Transposition</keyword>
<dbReference type="EMBL" id="ABXB03000003">
    <property type="protein sequence ID" value="EFA22806.1"/>
    <property type="molecule type" value="Genomic_DNA"/>
</dbReference>
<evidence type="ECO:0000256" key="1">
    <source>
        <dbReference type="ARBA" id="ARBA00008761"/>
    </source>
</evidence>
<dbReference type="GO" id="GO:0006310">
    <property type="term" value="P:DNA recombination"/>
    <property type="evidence" value="ECO:0007669"/>
    <property type="project" value="UniProtKB-KW"/>
</dbReference>
<dbReference type="STRING" id="561180.BIFGAL_03841"/>
<protein>
    <submittedName>
        <fullName evidence="8 9">Transposase</fullName>
    </submittedName>
</protein>
<organism evidence="8 10">
    <name type="scientific">Bifidobacterium gallicum DSM 20093 = LMG 11596</name>
    <dbReference type="NCBI Taxonomy" id="561180"/>
    <lineage>
        <taxon>Bacteria</taxon>
        <taxon>Bacillati</taxon>
        <taxon>Actinomycetota</taxon>
        <taxon>Actinomycetes</taxon>
        <taxon>Bifidobacteriales</taxon>
        <taxon>Bifidobacteriaceae</taxon>
        <taxon>Bifidobacterium</taxon>
    </lineage>
</organism>
<evidence type="ECO:0000259" key="6">
    <source>
        <dbReference type="Pfam" id="PF01385"/>
    </source>
</evidence>
<evidence type="ECO:0000256" key="2">
    <source>
        <dbReference type="ARBA" id="ARBA00022578"/>
    </source>
</evidence>
<evidence type="ECO:0000313" key="9">
    <source>
        <dbReference type="EMBL" id="KFI59741.1"/>
    </source>
</evidence>
<keyword evidence="4" id="KW-0233">DNA recombination</keyword>
<evidence type="ECO:0000313" key="8">
    <source>
        <dbReference type="EMBL" id="EFA22806.1"/>
    </source>
</evidence>
<name>D1NVF5_9BIFI</name>
<feature type="domain" description="Probable transposase IS891/IS1136/IS1341" evidence="6">
    <location>
        <begin position="228"/>
        <end position="349"/>
    </location>
</feature>
<dbReference type="Proteomes" id="UP000003656">
    <property type="component" value="Unassembled WGS sequence"/>
</dbReference>
<comment type="caution">
    <text evidence="8">The sequence shown here is derived from an EMBL/GenBank/DDBJ whole genome shotgun (WGS) entry which is preliminary data.</text>
</comment>
<comment type="similarity">
    <text evidence="1">In the C-terminal section; belongs to the transposase 35 family.</text>
</comment>
<dbReference type="eggNOG" id="COG0675">
    <property type="taxonomic scope" value="Bacteria"/>
</dbReference>
<dbReference type="GO" id="GO:0003677">
    <property type="term" value="F:DNA binding"/>
    <property type="evidence" value="ECO:0007669"/>
    <property type="project" value="UniProtKB-KW"/>
</dbReference>
<keyword evidence="3" id="KW-0238">DNA-binding</keyword>
<evidence type="ECO:0000256" key="3">
    <source>
        <dbReference type="ARBA" id="ARBA00023125"/>
    </source>
</evidence>
<dbReference type="InterPro" id="IPR010095">
    <property type="entry name" value="Cas12f1-like_TNB"/>
</dbReference>
<evidence type="ECO:0000313" key="11">
    <source>
        <dbReference type="Proteomes" id="UP000029074"/>
    </source>
</evidence>
<proteinExistence type="inferred from homology"/>
<dbReference type="Proteomes" id="UP000029074">
    <property type="component" value="Unassembled WGS sequence"/>
</dbReference>
<accession>D1NVF5</accession>
<evidence type="ECO:0000256" key="4">
    <source>
        <dbReference type="ARBA" id="ARBA00023172"/>
    </source>
</evidence>
<dbReference type="Pfam" id="PF01385">
    <property type="entry name" value="OrfB_IS605"/>
    <property type="match status" value="1"/>
</dbReference>
<dbReference type="EMBL" id="JGYW01000002">
    <property type="protein sequence ID" value="KFI59741.1"/>
    <property type="molecule type" value="Genomic_DNA"/>
</dbReference>
<feature type="domain" description="Cas12f1-like TNB" evidence="7">
    <location>
        <begin position="386"/>
        <end position="450"/>
    </location>
</feature>
<dbReference type="GO" id="GO:0032196">
    <property type="term" value="P:transposition"/>
    <property type="evidence" value="ECO:0007669"/>
    <property type="project" value="UniProtKB-KW"/>
</dbReference>
<evidence type="ECO:0000313" key="10">
    <source>
        <dbReference type="Proteomes" id="UP000003656"/>
    </source>
</evidence>
<dbReference type="NCBIfam" id="NF040570">
    <property type="entry name" value="guided_TnpB"/>
    <property type="match status" value="1"/>
</dbReference>
<evidence type="ECO:0000259" key="7">
    <source>
        <dbReference type="Pfam" id="PF07282"/>
    </source>
</evidence>
<sequence length="493" mass="56464">MFHNARSDIMNRMSQKVVIERVELRGAAPFLGMGTLPSGEQAPTYSANPDIVMDWLCDAWRCRFNQLRSRRKKWDRYKEQLVPIGYAVNEWTDRQARMECSWLAAVPAMVLQSPNRIENTEWWAANKRRKTLKKQGKNPGSMPRFKKKHERKYFVCWHNKGANANYHQFNRHHGEVVIAGQNPSQYRLGGQGCRWSLHIRIRVSQPIRDYTSVGVDWEARTLVFINTPQPVERAMTGAMVGIDRGVKHTLALSDGAFQDLPKGKLEKIDREIRRRQKAQARRVKLSGQTGKEYRKHPSNMYRKTRQEIKDLHAKAHNIIADWQHKATTRLVRDYDIIVLEDLKLDNMSRKAKAKPDPDNPGKWLPNGQAAKRGLNHGLRIAALGGITQKLAYKTSLTGTNRLILVNPAYTSQTCSQCAHCSTGNRKSQADFQCQQCHMRMNADHNAAINILKRGYDHLLGLDEAERANTEQDPPEANRNHQASVRARKTSATQ</sequence>
<reference evidence="8 10" key="1">
    <citation type="submission" date="2009-11" db="EMBL/GenBank/DDBJ databases">
        <authorList>
            <person name="Weinstock G."/>
            <person name="Sodergren E."/>
            <person name="Clifton S."/>
            <person name="Fulton L."/>
            <person name="Fulton B."/>
            <person name="Courtney L."/>
            <person name="Fronick C."/>
            <person name="Harrison M."/>
            <person name="Strong C."/>
            <person name="Farmer C."/>
            <person name="Delahaunty K."/>
            <person name="Markovic C."/>
            <person name="Hall O."/>
            <person name="Minx P."/>
            <person name="Tomlinson C."/>
            <person name="Mitreva M."/>
            <person name="Nelson J."/>
            <person name="Hou S."/>
            <person name="Wollam A."/>
            <person name="Pepin K.H."/>
            <person name="Johnson M."/>
            <person name="Bhonagiri V."/>
            <person name="Nash W.E."/>
            <person name="Warren W."/>
            <person name="Chinwalla A."/>
            <person name="Mardis E.R."/>
            <person name="Wilson R.K."/>
        </authorList>
    </citation>
    <scope>NUCLEOTIDE SEQUENCE [LARGE SCALE GENOMIC DNA]</scope>
    <source>
        <strain evidence="8 10">DSM 20093</strain>
    </source>
</reference>
<dbReference type="Pfam" id="PF07282">
    <property type="entry name" value="Cas12f1-like_TNB"/>
    <property type="match status" value="1"/>
</dbReference>
<gene>
    <name evidence="9" type="ORF">BGLCM_0412</name>
    <name evidence="8" type="ORF">BIFGAL_03841</name>
</gene>
<dbReference type="AlphaFoldDB" id="D1NVF5"/>
<feature type="region of interest" description="Disordered" evidence="5">
    <location>
        <begin position="466"/>
        <end position="493"/>
    </location>
</feature>
<evidence type="ECO:0000256" key="5">
    <source>
        <dbReference type="SAM" id="MobiDB-lite"/>
    </source>
</evidence>
<dbReference type="InterPro" id="IPR001959">
    <property type="entry name" value="Transposase"/>
</dbReference>
<reference evidence="9 11" key="2">
    <citation type="submission" date="2014-03" db="EMBL/GenBank/DDBJ databases">
        <title>Genomics of Bifidobacteria.</title>
        <authorList>
            <person name="Ventura M."/>
            <person name="Milani C."/>
            <person name="Lugli G.A."/>
        </authorList>
    </citation>
    <scope>NUCLEOTIDE SEQUENCE [LARGE SCALE GENOMIC DNA]</scope>
    <source>
        <strain evidence="9 11">LMG 11596</strain>
    </source>
</reference>